<evidence type="ECO:0000313" key="3">
    <source>
        <dbReference type="Proteomes" id="UP000020218"/>
    </source>
</evidence>
<evidence type="ECO:0000256" key="1">
    <source>
        <dbReference type="SAM" id="MobiDB-lite"/>
    </source>
</evidence>
<feature type="compositionally biased region" description="Polar residues" evidence="1">
    <location>
        <begin position="11"/>
        <end position="23"/>
    </location>
</feature>
<sequence>MPRIATKPSGRLNSSSDVTTPISPSGMIATTIARRRKLTSMTIIASSIRTIISGTTANTEACETWLSSNRPPVSTV</sequence>
<keyword evidence="3" id="KW-1185">Reference proteome</keyword>
<feature type="region of interest" description="Disordered" evidence="1">
    <location>
        <begin position="1"/>
        <end position="24"/>
    </location>
</feature>
<dbReference type="EMBL" id="JFAX01000001">
    <property type="protein sequence ID" value="EXI69761.1"/>
    <property type="molecule type" value="Genomic_DNA"/>
</dbReference>
<protein>
    <submittedName>
        <fullName evidence="2">Uncharacterized protein</fullName>
    </submittedName>
</protein>
<proteinExistence type="predicted"/>
<gene>
    <name evidence="2" type="ORF">AW08_00254</name>
</gene>
<organism evidence="2 3">
    <name type="scientific">Candidatus Accumulibacter adjunctus</name>
    <dbReference type="NCBI Taxonomy" id="1454001"/>
    <lineage>
        <taxon>Bacteria</taxon>
        <taxon>Pseudomonadati</taxon>
        <taxon>Pseudomonadota</taxon>
        <taxon>Betaproteobacteria</taxon>
        <taxon>Candidatus Accumulibacter</taxon>
    </lineage>
</organism>
<comment type="caution">
    <text evidence="2">The sequence shown here is derived from an EMBL/GenBank/DDBJ whole genome shotgun (WGS) entry which is preliminary data.</text>
</comment>
<reference evidence="2" key="1">
    <citation type="submission" date="2014-02" db="EMBL/GenBank/DDBJ databases">
        <title>Expanding our view of genomic diversity in Candidatus Accumulibacter clades.</title>
        <authorList>
            <person name="Skennerton C.T."/>
            <person name="Barr J.J."/>
            <person name="Slater F.R."/>
            <person name="Bond P.L."/>
            <person name="Tyson G.W."/>
        </authorList>
    </citation>
    <scope>NUCLEOTIDE SEQUENCE [LARGE SCALE GENOMIC DNA]</scope>
</reference>
<accession>A0A011N4D8</accession>
<name>A0A011N4D8_9PROT</name>
<dbReference type="AlphaFoldDB" id="A0A011N4D8"/>
<evidence type="ECO:0000313" key="2">
    <source>
        <dbReference type="EMBL" id="EXI69761.1"/>
    </source>
</evidence>
<dbReference type="Proteomes" id="UP000020218">
    <property type="component" value="Unassembled WGS sequence"/>
</dbReference>